<feature type="transmembrane region" description="Helical" evidence="7">
    <location>
        <begin position="166"/>
        <end position="186"/>
    </location>
</feature>
<dbReference type="InterPro" id="IPR036259">
    <property type="entry name" value="MFS_trans_sf"/>
</dbReference>
<dbReference type="PANTHER" id="PTHR23513">
    <property type="entry name" value="INTEGRAL MEMBRANE EFFLUX PROTEIN-RELATED"/>
    <property type="match status" value="1"/>
</dbReference>
<keyword evidence="5 7" id="KW-1133">Transmembrane helix</keyword>
<organism evidence="9 10">
    <name type="scientific">Gordonia jinhuaensis</name>
    <dbReference type="NCBI Taxonomy" id="1517702"/>
    <lineage>
        <taxon>Bacteria</taxon>
        <taxon>Bacillati</taxon>
        <taxon>Actinomycetota</taxon>
        <taxon>Actinomycetes</taxon>
        <taxon>Mycobacteriales</taxon>
        <taxon>Gordoniaceae</taxon>
        <taxon>Gordonia</taxon>
    </lineage>
</organism>
<dbReference type="PANTHER" id="PTHR23513:SF11">
    <property type="entry name" value="STAPHYLOFERRIN A TRANSPORTER"/>
    <property type="match status" value="1"/>
</dbReference>
<keyword evidence="4 7" id="KW-0812">Transmembrane</keyword>
<keyword evidence="10" id="KW-1185">Reference proteome</keyword>
<keyword evidence="6 7" id="KW-0472">Membrane</keyword>
<comment type="caution">
    <text evidence="9">The sequence shown here is derived from an EMBL/GenBank/DDBJ whole genome shotgun (WGS) entry which is preliminary data.</text>
</comment>
<evidence type="ECO:0000313" key="9">
    <source>
        <dbReference type="EMBL" id="GGB36251.1"/>
    </source>
</evidence>
<dbReference type="PROSITE" id="PS50850">
    <property type="entry name" value="MFS"/>
    <property type="match status" value="1"/>
</dbReference>
<dbReference type="Proteomes" id="UP000621454">
    <property type="component" value="Unassembled WGS sequence"/>
</dbReference>
<feature type="transmembrane region" description="Helical" evidence="7">
    <location>
        <begin position="281"/>
        <end position="301"/>
    </location>
</feature>
<evidence type="ECO:0000256" key="6">
    <source>
        <dbReference type="ARBA" id="ARBA00023136"/>
    </source>
</evidence>
<feature type="transmembrane region" description="Helical" evidence="7">
    <location>
        <begin position="342"/>
        <end position="366"/>
    </location>
</feature>
<protein>
    <submittedName>
        <fullName evidence="9">MFS transporter</fullName>
    </submittedName>
</protein>
<dbReference type="Pfam" id="PF05977">
    <property type="entry name" value="MFS_3"/>
    <property type="match status" value="1"/>
</dbReference>
<feature type="transmembrane region" description="Helical" evidence="7">
    <location>
        <begin position="220"/>
        <end position="241"/>
    </location>
</feature>
<dbReference type="Gene3D" id="1.20.1250.20">
    <property type="entry name" value="MFS general substrate transporter like domains"/>
    <property type="match status" value="1"/>
</dbReference>
<feature type="transmembrane region" description="Helical" evidence="7">
    <location>
        <begin position="307"/>
        <end position="330"/>
    </location>
</feature>
<keyword evidence="3" id="KW-1003">Cell membrane</keyword>
<feature type="domain" description="Major facilitator superfamily (MFS) profile" evidence="8">
    <location>
        <begin position="1"/>
        <end position="394"/>
    </location>
</feature>
<evidence type="ECO:0000259" key="8">
    <source>
        <dbReference type="PROSITE" id="PS50850"/>
    </source>
</evidence>
<keyword evidence="2" id="KW-0813">Transport</keyword>
<name>A0A916TAL6_9ACTN</name>
<dbReference type="SUPFAM" id="SSF103473">
    <property type="entry name" value="MFS general substrate transporter"/>
    <property type="match status" value="1"/>
</dbReference>
<reference evidence="9" key="2">
    <citation type="submission" date="2020-09" db="EMBL/GenBank/DDBJ databases">
        <authorList>
            <person name="Sun Q."/>
            <person name="Zhou Y."/>
        </authorList>
    </citation>
    <scope>NUCLEOTIDE SEQUENCE</scope>
    <source>
        <strain evidence="9">CGMCC 1.12827</strain>
    </source>
</reference>
<evidence type="ECO:0000256" key="7">
    <source>
        <dbReference type="SAM" id="Phobius"/>
    </source>
</evidence>
<evidence type="ECO:0000256" key="2">
    <source>
        <dbReference type="ARBA" id="ARBA00022448"/>
    </source>
</evidence>
<dbReference type="RefSeq" id="WP_188586953.1">
    <property type="nucleotide sequence ID" value="NZ_BMGC01000018.1"/>
</dbReference>
<feature type="transmembrane region" description="Helical" evidence="7">
    <location>
        <begin position="12"/>
        <end position="34"/>
    </location>
</feature>
<feature type="transmembrane region" description="Helical" evidence="7">
    <location>
        <begin position="40"/>
        <end position="62"/>
    </location>
</feature>
<evidence type="ECO:0000256" key="4">
    <source>
        <dbReference type="ARBA" id="ARBA00022692"/>
    </source>
</evidence>
<evidence type="ECO:0000256" key="5">
    <source>
        <dbReference type="ARBA" id="ARBA00022989"/>
    </source>
</evidence>
<comment type="subcellular location">
    <subcellularLocation>
        <location evidence="1">Cell membrane</location>
        <topology evidence="1">Multi-pass membrane protein</topology>
    </subcellularLocation>
</comment>
<dbReference type="InterPro" id="IPR020846">
    <property type="entry name" value="MFS_dom"/>
</dbReference>
<gene>
    <name evidence="9" type="ORF">GCM10011489_25300</name>
</gene>
<evidence type="ECO:0000256" key="1">
    <source>
        <dbReference type="ARBA" id="ARBA00004651"/>
    </source>
</evidence>
<evidence type="ECO:0000313" key="10">
    <source>
        <dbReference type="Proteomes" id="UP000621454"/>
    </source>
</evidence>
<sequence>MGSVAPQVVPALFIAQLVSNIGLWMETVGAQWFLVDRHAGPVVIALVQTASLAPTLLLSLIAGVFADTFDRRRLLIWLSLYSAIVGFVMAILAWTDVLTAVGLLVTTFLLGVGVALTSPPWQAIQPELVDRDEIPAASSLGSFTVNAARAIGPAIGGVLVAAAGPAAVFALNGVSYLAVVAALIAWRRQPQQRVVEREHLGTSMRVGVRYLLAAPTVRRILLRSFLFAFPGSALWALLPVATSKHLHLGSSGYGLVLGVLGVGAMMGVVVVGWARRKLPSSVILAVSALLFAIATAALAVAPLWVVLVVLFIAGIAWIETLTTLNAGLQLTLPAWVRARGMAMYLMVFMGSQSIGSLIWGAVASAIGFRDALFIAALLLILAAVSVWFWPLKPTTGTMNRDLSMAWPTPTLIFEPAPDDGPVLVSITYHLKPGSLADFTKAMARVGRSRRRTGGRSWRLYCSADDDNLAVEQFVVESWSEYQRQHSQRWTEYDHEGVAAALQFTTDGVTHEERLFGLSA</sequence>
<evidence type="ECO:0000256" key="3">
    <source>
        <dbReference type="ARBA" id="ARBA00022475"/>
    </source>
</evidence>
<dbReference type="InterPro" id="IPR010290">
    <property type="entry name" value="TM_effector"/>
</dbReference>
<feature type="transmembrane region" description="Helical" evidence="7">
    <location>
        <begin position="372"/>
        <end position="391"/>
    </location>
</feature>
<feature type="transmembrane region" description="Helical" evidence="7">
    <location>
        <begin position="74"/>
        <end position="94"/>
    </location>
</feature>
<dbReference type="GO" id="GO:0005886">
    <property type="term" value="C:plasma membrane"/>
    <property type="evidence" value="ECO:0007669"/>
    <property type="project" value="UniProtKB-SubCell"/>
</dbReference>
<accession>A0A916TAL6</accession>
<feature type="transmembrane region" description="Helical" evidence="7">
    <location>
        <begin position="253"/>
        <end position="274"/>
    </location>
</feature>
<dbReference type="CDD" id="cd06173">
    <property type="entry name" value="MFS_MefA_like"/>
    <property type="match status" value="1"/>
</dbReference>
<reference evidence="9" key="1">
    <citation type="journal article" date="2014" name="Int. J. Syst. Evol. Microbiol.">
        <title>Complete genome sequence of Corynebacterium casei LMG S-19264T (=DSM 44701T), isolated from a smear-ripened cheese.</title>
        <authorList>
            <consortium name="US DOE Joint Genome Institute (JGI-PGF)"/>
            <person name="Walter F."/>
            <person name="Albersmeier A."/>
            <person name="Kalinowski J."/>
            <person name="Ruckert C."/>
        </authorList>
    </citation>
    <scope>NUCLEOTIDE SEQUENCE</scope>
    <source>
        <strain evidence="9">CGMCC 1.12827</strain>
    </source>
</reference>
<proteinExistence type="predicted"/>
<dbReference type="GO" id="GO:0022857">
    <property type="term" value="F:transmembrane transporter activity"/>
    <property type="evidence" value="ECO:0007669"/>
    <property type="project" value="InterPro"/>
</dbReference>
<dbReference type="AlphaFoldDB" id="A0A916TAL6"/>
<dbReference type="EMBL" id="BMGC01000018">
    <property type="protein sequence ID" value="GGB36251.1"/>
    <property type="molecule type" value="Genomic_DNA"/>
</dbReference>